<reference evidence="1 2" key="1">
    <citation type="journal article" date="2016" name="Nat. Commun.">
        <title>Thousands of microbial genomes shed light on interconnected biogeochemical processes in an aquifer system.</title>
        <authorList>
            <person name="Anantharaman K."/>
            <person name="Brown C.T."/>
            <person name="Hug L.A."/>
            <person name="Sharon I."/>
            <person name="Castelle C.J."/>
            <person name="Probst A.J."/>
            <person name="Thomas B.C."/>
            <person name="Singh A."/>
            <person name="Wilkins M.J."/>
            <person name="Karaoz U."/>
            <person name="Brodie E.L."/>
            <person name="Williams K.H."/>
            <person name="Hubbard S.S."/>
            <person name="Banfield J.F."/>
        </authorList>
    </citation>
    <scope>NUCLEOTIDE SEQUENCE [LARGE SCALE GENOMIC DNA]</scope>
</reference>
<sequence>MQFYKTRARPLSGTNWKEVTKKAYGHYKDITGRSKRRPYVRSAYFDKQKIFLGLFWQHLHEKNFRDRTRRLKFFPCAIELIQHSHCEPRTTQTLERPSELLHRFAGGTKDGQSFFVQIKEDKRTGEKWLISVFPEE</sequence>
<gene>
    <name evidence="1" type="ORF">A3C90_04690</name>
</gene>
<protein>
    <submittedName>
        <fullName evidence="1">Uncharacterized protein</fullName>
    </submittedName>
</protein>
<dbReference type="EMBL" id="MFQE01000037">
    <property type="protein sequence ID" value="OGH71071.1"/>
    <property type="molecule type" value="Genomic_DNA"/>
</dbReference>
<name>A0A1F6MHD9_9BACT</name>
<comment type="caution">
    <text evidence="1">The sequence shown here is derived from an EMBL/GenBank/DDBJ whole genome shotgun (WGS) entry which is preliminary data.</text>
</comment>
<dbReference type="Proteomes" id="UP000177457">
    <property type="component" value="Unassembled WGS sequence"/>
</dbReference>
<dbReference type="AlphaFoldDB" id="A0A1F6MHD9"/>
<accession>A0A1F6MHD9</accession>
<evidence type="ECO:0000313" key="2">
    <source>
        <dbReference type="Proteomes" id="UP000177457"/>
    </source>
</evidence>
<organism evidence="1 2">
    <name type="scientific">Candidatus Magasanikbacteria bacterium RIFCSPHIGHO2_02_FULL_51_14</name>
    <dbReference type="NCBI Taxonomy" id="1798683"/>
    <lineage>
        <taxon>Bacteria</taxon>
        <taxon>Candidatus Magasanikiibacteriota</taxon>
    </lineage>
</organism>
<proteinExistence type="predicted"/>
<evidence type="ECO:0000313" key="1">
    <source>
        <dbReference type="EMBL" id="OGH71071.1"/>
    </source>
</evidence>